<accession>A0AAV4J9L0</accession>
<reference evidence="1 2" key="1">
    <citation type="journal article" date="2021" name="Elife">
        <title>Chloroplast acquisition without the gene transfer in kleptoplastic sea slugs, Plakobranchus ocellatus.</title>
        <authorList>
            <person name="Maeda T."/>
            <person name="Takahashi S."/>
            <person name="Yoshida T."/>
            <person name="Shimamura S."/>
            <person name="Takaki Y."/>
            <person name="Nagai Y."/>
            <person name="Toyoda A."/>
            <person name="Suzuki Y."/>
            <person name="Arimoto A."/>
            <person name="Ishii H."/>
            <person name="Satoh N."/>
            <person name="Nishiyama T."/>
            <person name="Hasebe M."/>
            <person name="Maruyama T."/>
            <person name="Minagawa J."/>
            <person name="Obokata J."/>
            <person name="Shigenobu S."/>
        </authorList>
    </citation>
    <scope>NUCLEOTIDE SEQUENCE [LARGE SCALE GENOMIC DNA]</scope>
</reference>
<name>A0AAV4J9L0_9GAST</name>
<dbReference type="PANTHER" id="PTHR47018:SF2">
    <property type="entry name" value="TESMIN_TSO1-LIKE CXC DOMAIN-CONTAINING PROTEIN"/>
    <property type="match status" value="1"/>
</dbReference>
<evidence type="ECO:0000313" key="2">
    <source>
        <dbReference type="Proteomes" id="UP000762676"/>
    </source>
</evidence>
<evidence type="ECO:0008006" key="3">
    <source>
        <dbReference type="Google" id="ProtNLM"/>
    </source>
</evidence>
<keyword evidence="2" id="KW-1185">Reference proteome</keyword>
<proteinExistence type="predicted"/>
<organism evidence="1 2">
    <name type="scientific">Elysia marginata</name>
    <dbReference type="NCBI Taxonomy" id="1093978"/>
    <lineage>
        <taxon>Eukaryota</taxon>
        <taxon>Metazoa</taxon>
        <taxon>Spiralia</taxon>
        <taxon>Lophotrochozoa</taxon>
        <taxon>Mollusca</taxon>
        <taxon>Gastropoda</taxon>
        <taxon>Heterobranchia</taxon>
        <taxon>Euthyneura</taxon>
        <taxon>Panpulmonata</taxon>
        <taxon>Sacoglossa</taxon>
        <taxon>Placobranchoidea</taxon>
        <taxon>Plakobranchidae</taxon>
        <taxon>Elysia</taxon>
    </lineage>
</organism>
<sequence length="359" mass="41265">MKSLPSTTMNEFIYHKHWLLSKTDNKFSSIPFDQAHEQENKLVKGSGGVIGITQNPSALRRWMFSGPEISRLIDQFEDTCMDENEERQHPHHEQNFQTQKTFQVQVNKLLNSFEEMGNPFLDDFTELLRFDSRTCVDICQLTNCETLNGLGKYVFEQRSKSIHDPITRNSITIFEQKQRVIKHPANRIKVLQNNVSLFGQLYVAMQSRDSDIDEFFAHEIQSYPPSLSNLGKLRLSSNKSDLLDCLKCTLTADPLATFDCKVMDAPWDIVIMKKQTLDIVVHLIHALQYGAKTVQVRTVDTDVVVILVGVFHDLLTAYPFADIWIAFGMDKHFQFFHLNDICASLGVRKSKALPFFHAF</sequence>
<dbReference type="PANTHER" id="PTHR47018">
    <property type="entry name" value="CXC DOMAIN-CONTAINING PROTEIN-RELATED"/>
    <property type="match status" value="1"/>
</dbReference>
<comment type="caution">
    <text evidence="1">The sequence shown here is derived from an EMBL/GenBank/DDBJ whole genome shotgun (WGS) entry which is preliminary data.</text>
</comment>
<gene>
    <name evidence="1" type="ORF">ElyMa_001520000</name>
</gene>
<protein>
    <recommendedName>
        <fullName evidence="3">Transaldolase</fullName>
    </recommendedName>
</protein>
<evidence type="ECO:0000313" key="1">
    <source>
        <dbReference type="EMBL" id="GFS18353.1"/>
    </source>
</evidence>
<dbReference type="EMBL" id="BMAT01002989">
    <property type="protein sequence ID" value="GFS18353.1"/>
    <property type="molecule type" value="Genomic_DNA"/>
</dbReference>
<dbReference type="AlphaFoldDB" id="A0AAV4J9L0"/>
<dbReference type="Proteomes" id="UP000762676">
    <property type="component" value="Unassembled WGS sequence"/>
</dbReference>